<protein>
    <submittedName>
        <fullName evidence="2">Uncharacterized protein</fullName>
    </submittedName>
</protein>
<dbReference type="AlphaFoldDB" id="A0A1C7MYD6"/>
<keyword evidence="3" id="KW-1185">Reference proteome</keyword>
<evidence type="ECO:0000313" key="3">
    <source>
        <dbReference type="Proteomes" id="UP000093000"/>
    </source>
</evidence>
<sequence length="114" mass="13142">MSDILLKRSPPDDLDWTATIILYIVLIILGIGMCFCLHRANRLIPNRFSFPLMERRGPFDLGSEEEGLLNQYSDVEDDHGAELIDSLNALRISRRYSDDEDEEMDHSDSERVNN</sequence>
<keyword evidence="1" id="KW-0812">Transmembrane</keyword>
<evidence type="ECO:0000313" key="2">
    <source>
        <dbReference type="EMBL" id="OBZ81823.1"/>
    </source>
</evidence>
<accession>A0A1C7MYD6</accession>
<dbReference type="OrthoDB" id="2277039at2759"/>
<name>A0A1C7MYD6_9FUNG</name>
<organism evidence="2 3">
    <name type="scientific">Choanephora cucurbitarum</name>
    <dbReference type="NCBI Taxonomy" id="101091"/>
    <lineage>
        <taxon>Eukaryota</taxon>
        <taxon>Fungi</taxon>
        <taxon>Fungi incertae sedis</taxon>
        <taxon>Mucoromycota</taxon>
        <taxon>Mucoromycotina</taxon>
        <taxon>Mucoromycetes</taxon>
        <taxon>Mucorales</taxon>
        <taxon>Mucorineae</taxon>
        <taxon>Choanephoraceae</taxon>
        <taxon>Choanephoroideae</taxon>
        <taxon>Choanephora</taxon>
    </lineage>
</organism>
<proteinExistence type="predicted"/>
<evidence type="ECO:0000256" key="1">
    <source>
        <dbReference type="SAM" id="Phobius"/>
    </source>
</evidence>
<reference evidence="2 3" key="1">
    <citation type="submission" date="2016-03" db="EMBL/GenBank/DDBJ databases">
        <title>Choanephora cucurbitarum.</title>
        <authorList>
            <person name="Min B."/>
            <person name="Park H."/>
            <person name="Park J.-H."/>
            <person name="Shin H.-D."/>
            <person name="Choi I.-G."/>
        </authorList>
    </citation>
    <scope>NUCLEOTIDE SEQUENCE [LARGE SCALE GENOMIC DNA]</scope>
    <source>
        <strain evidence="2 3">KUS-F28377</strain>
    </source>
</reference>
<keyword evidence="1" id="KW-1133">Transmembrane helix</keyword>
<gene>
    <name evidence="2" type="ORF">A0J61_10125</name>
</gene>
<dbReference type="InParanoid" id="A0A1C7MYD6"/>
<dbReference type="Proteomes" id="UP000093000">
    <property type="component" value="Unassembled WGS sequence"/>
</dbReference>
<dbReference type="EMBL" id="LUGH01001044">
    <property type="protein sequence ID" value="OBZ81823.1"/>
    <property type="molecule type" value="Genomic_DNA"/>
</dbReference>
<comment type="caution">
    <text evidence="2">The sequence shown here is derived from an EMBL/GenBank/DDBJ whole genome shotgun (WGS) entry which is preliminary data.</text>
</comment>
<feature type="transmembrane region" description="Helical" evidence="1">
    <location>
        <begin position="20"/>
        <end position="38"/>
    </location>
</feature>
<keyword evidence="1" id="KW-0472">Membrane</keyword>